<proteinExistence type="predicted"/>
<dbReference type="InterPro" id="IPR014748">
    <property type="entry name" value="Enoyl-CoA_hydra_C"/>
</dbReference>
<evidence type="ECO:0000256" key="7">
    <source>
        <dbReference type="ARBA" id="ARBA00040545"/>
    </source>
</evidence>
<keyword evidence="5" id="KW-0496">Mitochondrion</keyword>
<dbReference type="InterPro" id="IPR029045">
    <property type="entry name" value="ClpP/crotonase-like_dom_sf"/>
</dbReference>
<comment type="caution">
    <text evidence="8">The sequence shown here is derived from an EMBL/GenBank/DDBJ whole genome shotgun (WGS) entry which is preliminary data.</text>
</comment>
<evidence type="ECO:0000313" key="9">
    <source>
        <dbReference type="Proteomes" id="UP000748531"/>
    </source>
</evidence>
<sequence length="174" mass="18565">MMLDLAKLQIPSIAAVHGPAHAAGCQLVATCDLAVAGQSATFATSGIKLGLFCSTPAIALVRAIGLRAAKEMLFTGHSIDAKRAYELGLVHRVVADERVFEASLELAGEISQHSRPVICMGKRGLTAQASMDISDAYDVATQVMLHNLELEDTQKGIKSFVNKQPLPVWTHKSD</sequence>
<keyword evidence="4" id="KW-0443">Lipid metabolism</keyword>
<dbReference type="Gene3D" id="3.90.226.10">
    <property type="entry name" value="2-enoyl-CoA Hydratase, Chain A, domain 1"/>
    <property type="match status" value="1"/>
</dbReference>
<evidence type="ECO:0000256" key="4">
    <source>
        <dbReference type="ARBA" id="ARBA00023098"/>
    </source>
</evidence>
<dbReference type="PANTHER" id="PTHR43602:SF1">
    <property type="entry name" value="ENOYL-COA HYDRATASE DOMAIN-CONTAINING PROTEIN 3, MITOCHONDRIAL"/>
    <property type="match status" value="1"/>
</dbReference>
<organism evidence="8 9">
    <name type="scientific">Paragonimus heterotremus</name>
    <dbReference type="NCBI Taxonomy" id="100268"/>
    <lineage>
        <taxon>Eukaryota</taxon>
        <taxon>Metazoa</taxon>
        <taxon>Spiralia</taxon>
        <taxon>Lophotrochozoa</taxon>
        <taxon>Platyhelminthes</taxon>
        <taxon>Trematoda</taxon>
        <taxon>Digenea</taxon>
        <taxon>Plagiorchiida</taxon>
        <taxon>Troglotremata</taxon>
        <taxon>Troglotrematidae</taxon>
        <taxon>Paragonimus</taxon>
    </lineage>
</organism>
<comment type="function">
    <text evidence="6">May play a role in fatty acid biosynthesis and insulin sensitivity.</text>
</comment>
<dbReference type="Pfam" id="PF00378">
    <property type="entry name" value="ECH_1"/>
    <property type="match status" value="1"/>
</dbReference>
<evidence type="ECO:0000256" key="3">
    <source>
        <dbReference type="ARBA" id="ARBA00022946"/>
    </source>
</evidence>
<evidence type="ECO:0000313" key="8">
    <source>
        <dbReference type="EMBL" id="KAF5397338.1"/>
    </source>
</evidence>
<dbReference type="InterPro" id="IPR001753">
    <property type="entry name" value="Enoyl-CoA_hydra/iso"/>
</dbReference>
<keyword evidence="2" id="KW-0276">Fatty acid metabolism</keyword>
<dbReference type="OrthoDB" id="2139957at2759"/>
<dbReference type="Proteomes" id="UP000748531">
    <property type="component" value="Unassembled WGS sequence"/>
</dbReference>
<dbReference type="GO" id="GO:0006631">
    <property type="term" value="P:fatty acid metabolic process"/>
    <property type="evidence" value="ECO:0007669"/>
    <property type="project" value="UniProtKB-KW"/>
</dbReference>
<dbReference type="EMBL" id="LUCH01006416">
    <property type="protein sequence ID" value="KAF5397338.1"/>
    <property type="molecule type" value="Genomic_DNA"/>
</dbReference>
<keyword evidence="9" id="KW-1185">Reference proteome</keyword>
<comment type="subcellular location">
    <subcellularLocation>
        <location evidence="1">Mitochondrion</location>
    </subcellularLocation>
</comment>
<evidence type="ECO:0000256" key="2">
    <source>
        <dbReference type="ARBA" id="ARBA00022832"/>
    </source>
</evidence>
<dbReference type="CDD" id="cd06558">
    <property type="entry name" value="crotonase-like"/>
    <property type="match status" value="1"/>
</dbReference>
<keyword evidence="3" id="KW-0809">Transit peptide</keyword>
<evidence type="ECO:0000256" key="6">
    <source>
        <dbReference type="ARBA" id="ARBA00037410"/>
    </source>
</evidence>
<dbReference type="SUPFAM" id="SSF52096">
    <property type="entry name" value="ClpP/crotonase"/>
    <property type="match status" value="1"/>
</dbReference>
<name>A0A8J4SGX3_9TREM</name>
<dbReference type="InterPro" id="IPR052377">
    <property type="entry name" value="Mitochondrial_ECH-domain"/>
</dbReference>
<dbReference type="Gene3D" id="1.10.12.10">
    <property type="entry name" value="Lyase 2-enoyl-coa Hydratase, Chain A, domain 2"/>
    <property type="match status" value="1"/>
</dbReference>
<dbReference type="AlphaFoldDB" id="A0A8J4SGX3"/>
<reference evidence="8" key="1">
    <citation type="submission" date="2019-05" db="EMBL/GenBank/DDBJ databases">
        <title>Annotation for the trematode Paragonimus heterotremus.</title>
        <authorList>
            <person name="Choi Y.-J."/>
        </authorList>
    </citation>
    <scope>NUCLEOTIDE SEQUENCE</scope>
    <source>
        <strain evidence="8">LC</strain>
    </source>
</reference>
<protein>
    <recommendedName>
        <fullName evidence="7">Enoyl-CoA hydratase domain-containing protein 3, mitochondrial</fullName>
    </recommendedName>
</protein>
<dbReference type="GO" id="GO:0005739">
    <property type="term" value="C:mitochondrion"/>
    <property type="evidence" value="ECO:0007669"/>
    <property type="project" value="UniProtKB-SubCell"/>
</dbReference>
<evidence type="ECO:0000256" key="1">
    <source>
        <dbReference type="ARBA" id="ARBA00004173"/>
    </source>
</evidence>
<accession>A0A8J4SGX3</accession>
<dbReference type="PANTHER" id="PTHR43602">
    <property type="match status" value="1"/>
</dbReference>
<gene>
    <name evidence="8" type="ORF">PHET_09435</name>
</gene>
<dbReference type="GO" id="GO:0016836">
    <property type="term" value="F:hydro-lyase activity"/>
    <property type="evidence" value="ECO:0007669"/>
    <property type="project" value="TreeGrafter"/>
</dbReference>
<evidence type="ECO:0000256" key="5">
    <source>
        <dbReference type="ARBA" id="ARBA00023128"/>
    </source>
</evidence>